<organism evidence="1 2">
    <name type="scientific">Athelia psychrophila</name>
    <dbReference type="NCBI Taxonomy" id="1759441"/>
    <lineage>
        <taxon>Eukaryota</taxon>
        <taxon>Fungi</taxon>
        <taxon>Dikarya</taxon>
        <taxon>Basidiomycota</taxon>
        <taxon>Agaricomycotina</taxon>
        <taxon>Agaricomycetes</taxon>
        <taxon>Agaricomycetidae</taxon>
        <taxon>Atheliales</taxon>
        <taxon>Atheliaceae</taxon>
        <taxon>Athelia</taxon>
    </lineage>
</organism>
<sequence length="94" mass="10356">MFDFGGTNQSAVGMLAPNNHAIASGSETILPPIIFRIKWDGVRISRGNMTCAEIAKRVAQSFQDFINHAYDFPIDPSRAQFRGGRGSLPLYKLV</sequence>
<protein>
    <submittedName>
        <fullName evidence="1">Uncharacterized protein</fullName>
    </submittedName>
</protein>
<reference evidence="1 2" key="1">
    <citation type="journal article" date="2016" name="Mol. Biol. Evol.">
        <title>Comparative Genomics of Early-Diverging Mushroom-Forming Fungi Provides Insights into the Origins of Lignocellulose Decay Capabilities.</title>
        <authorList>
            <person name="Nagy L.G."/>
            <person name="Riley R."/>
            <person name="Tritt A."/>
            <person name="Adam C."/>
            <person name="Daum C."/>
            <person name="Floudas D."/>
            <person name="Sun H."/>
            <person name="Yadav J.S."/>
            <person name="Pangilinan J."/>
            <person name="Larsson K.H."/>
            <person name="Matsuura K."/>
            <person name="Barry K."/>
            <person name="Labutti K."/>
            <person name="Kuo R."/>
            <person name="Ohm R.A."/>
            <person name="Bhattacharya S.S."/>
            <person name="Shirouzu T."/>
            <person name="Yoshinaga Y."/>
            <person name="Martin F.M."/>
            <person name="Grigoriev I.V."/>
            <person name="Hibbett D.S."/>
        </authorList>
    </citation>
    <scope>NUCLEOTIDE SEQUENCE [LARGE SCALE GENOMIC DNA]</scope>
    <source>
        <strain evidence="1 2">CBS 109695</strain>
    </source>
</reference>
<evidence type="ECO:0000313" key="1">
    <source>
        <dbReference type="EMBL" id="KZP31860.1"/>
    </source>
</evidence>
<accession>A0A166UNA3</accession>
<keyword evidence="2" id="KW-1185">Reference proteome</keyword>
<dbReference type="AlphaFoldDB" id="A0A166UNA3"/>
<evidence type="ECO:0000313" key="2">
    <source>
        <dbReference type="Proteomes" id="UP000076532"/>
    </source>
</evidence>
<gene>
    <name evidence="1" type="ORF">FIBSPDRAFT_944926</name>
</gene>
<name>A0A166UNA3_9AGAM</name>
<dbReference type="EMBL" id="KV417488">
    <property type="protein sequence ID" value="KZP31860.1"/>
    <property type="molecule type" value="Genomic_DNA"/>
</dbReference>
<dbReference type="Proteomes" id="UP000076532">
    <property type="component" value="Unassembled WGS sequence"/>
</dbReference>
<proteinExistence type="predicted"/>
<dbReference type="OrthoDB" id="2662268at2759"/>